<reference evidence="1 2" key="1">
    <citation type="submission" date="2022-01" db="EMBL/GenBank/DDBJ databases">
        <title>A chromosomal length assembly of Cordylochernes scorpioides.</title>
        <authorList>
            <person name="Zeh D."/>
            <person name="Zeh J."/>
        </authorList>
    </citation>
    <scope>NUCLEOTIDE SEQUENCE [LARGE SCALE GENOMIC DNA]</scope>
    <source>
        <strain evidence="1">IN4F17</strain>
        <tissue evidence="1">Whole Body</tissue>
    </source>
</reference>
<organism evidence="1 2">
    <name type="scientific">Cordylochernes scorpioides</name>
    <dbReference type="NCBI Taxonomy" id="51811"/>
    <lineage>
        <taxon>Eukaryota</taxon>
        <taxon>Metazoa</taxon>
        <taxon>Ecdysozoa</taxon>
        <taxon>Arthropoda</taxon>
        <taxon>Chelicerata</taxon>
        <taxon>Arachnida</taxon>
        <taxon>Pseudoscorpiones</taxon>
        <taxon>Cheliferoidea</taxon>
        <taxon>Chernetidae</taxon>
        <taxon>Cordylochernes</taxon>
    </lineage>
</organism>
<gene>
    <name evidence="1" type="ORF">LAZ67_18000637</name>
</gene>
<proteinExistence type="predicted"/>
<keyword evidence="2" id="KW-1185">Reference proteome</keyword>
<dbReference type="EMBL" id="CP092880">
    <property type="protein sequence ID" value="UYV79781.1"/>
    <property type="molecule type" value="Genomic_DNA"/>
</dbReference>
<evidence type="ECO:0000313" key="1">
    <source>
        <dbReference type="EMBL" id="UYV79781.1"/>
    </source>
</evidence>
<protein>
    <recommendedName>
        <fullName evidence="3">Retrotransposon gag domain-containing protein</fullName>
    </recommendedName>
</protein>
<name>A0ABY6LF14_9ARAC</name>
<sequence>MKSMNDTKQEMASFGNIESFDPKNPEKWIVSLASPKELSLEYDDLIKLLTDHFCPKPNIIVQRFFFNKRNQGDESVSAYVAELRKLSEDCEFMDLEDRLRDRLVCGLRNESIVKRLLSESNLTFEKALNIAICDESASADASVLQEKLRK</sequence>
<dbReference type="PANTHER" id="PTHR33198">
    <property type="entry name" value="ANK_REP_REGION DOMAIN-CONTAINING PROTEIN-RELATED"/>
    <property type="match status" value="1"/>
</dbReference>
<accession>A0ABY6LF14</accession>
<dbReference type="Proteomes" id="UP001235939">
    <property type="component" value="Chromosome 18"/>
</dbReference>
<evidence type="ECO:0008006" key="3">
    <source>
        <dbReference type="Google" id="ProtNLM"/>
    </source>
</evidence>
<dbReference type="PANTHER" id="PTHR33198:SF19">
    <property type="entry name" value="CCHC-TYPE DOMAIN-CONTAINING PROTEIN"/>
    <property type="match status" value="1"/>
</dbReference>
<evidence type="ECO:0000313" key="2">
    <source>
        <dbReference type="Proteomes" id="UP001235939"/>
    </source>
</evidence>